<name>A0A0F9Q920_9ZZZZ</name>
<gene>
    <name evidence="8" type="ORF">LCGC14_0747760</name>
</gene>
<keyword evidence="2" id="KW-0846">Cobalamin</keyword>
<dbReference type="GO" id="GO:0016539">
    <property type="term" value="P:intein-mediated protein splicing"/>
    <property type="evidence" value="ECO:0007669"/>
    <property type="project" value="InterPro"/>
</dbReference>
<dbReference type="AlphaFoldDB" id="A0A0F9Q920"/>
<dbReference type="PROSITE" id="PS50817">
    <property type="entry name" value="INTEIN_N_TER"/>
    <property type="match status" value="1"/>
</dbReference>
<dbReference type="InterPro" id="IPR050862">
    <property type="entry name" value="RdRp_reductase_class-2"/>
</dbReference>
<evidence type="ECO:0000256" key="4">
    <source>
        <dbReference type="ARBA" id="ARBA00022840"/>
    </source>
</evidence>
<proteinExistence type="predicted"/>
<organism evidence="8">
    <name type="scientific">marine sediment metagenome</name>
    <dbReference type="NCBI Taxonomy" id="412755"/>
    <lineage>
        <taxon>unclassified sequences</taxon>
        <taxon>metagenomes</taxon>
        <taxon>ecological metagenomes</taxon>
    </lineage>
</organism>
<evidence type="ECO:0000259" key="7">
    <source>
        <dbReference type="PROSITE" id="PS51161"/>
    </source>
</evidence>
<dbReference type="GO" id="GO:0031419">
    <property type="term" value="F:cobalamin binding"/>
    <property type="evidence" value="ECO:0007669"/>
    <property type="project" value="UniProtKB-KW"/>
</dbReference>
<dbReference type="InterPro" id="IPR030934">
    <property type="entry name" value="Intein_C"/>
</dbReference>
<evidence type="ECO:0000256" key="5">
    <source>
        <dbReference type="ARBA" id="ARBA00023002"/>
    </source>
</evidence>
<keyword evidence="3" id="KW-0547">Nucleotide-binding</keyword>
<dbReference type="GO" id="GO:0005524">
    <property type="term" value="F:ATP binding"/>
    <property type="evidence" value="ECO:0007669"/>
    <property type="project" value="UniProtKB-KW"/>
</dbReference>
<dbReference type="NCBIfam" id="TIGR01443">
    <property type="entry name" value="intein_Cterm"/>
    <property type="match status" value="1"/>
</dbReference>
<evidence type="ECO:0000256" key="2">
    <source>
        <dbReference type="ARBA" id="ARBA00022628"/>
    </source>
</evidence>
<dbReference type="CDD" id="cd00081">
    <property type="entry name" value="Hint"/>
    <property type="match status" value="1"/>
</dbReference>
<evidence type="ECO:0000256" key="3">
    <source>
        <dbReference type="ARBA" id="ARBA00022741"/>
    </source>
</evidence>
<dbReference type="PANTHER" id="PTHR43371">
    <property type="entry name" value="VITAMIN B12-DEPENDENT RIBONUCLEOTIDE REDUCTASE"/>
    <property type="match status" value="1"/>
</dbReference>
<keyword evidence="4" id="KW-0067">ATP-binding</keyword>
<keyword evidence="5" id="KW-0560">Oxidoreductase</keyword>
<evidence type="ECO:0000256" key="6">
    <source>
        <dbReference type="ARBA" id="ARBA00023285"/>
    </source>
</evidence>
<feature type="domain" description="ATP-cone" evidence="7">
    <location>
        <begin position="11"/>
        <end position="102"/>
    </location>
</feature>
<dbReference type="PANTHER" id="PTHR43371:SF1">
    <property type="entry name" value="RIBONUCLEOSIDE-DIPHOSPHATE REDUCTASE"/>
    <property type="match status" value="1"/>
</dbReference>
<evidence type="ECO:0000256" key="1">
    <source>
        <dbReference type="ARBA" id="ARBA00001922"/>
    </source>
</evidence>
<dbReference type="Pfam" id="PF03477">
    <property type="entry name" value="ATP-cone"/>
    <property type="match status" value="1"/>
</dbReference>
<dbReference type="SUPFAM" id="SSF51998">
    <property type="entry name" value="PFL-like glycyl radical enzymes"/>
    <property type="match status" value="2"/>
</dbReference>
<dbReference type="InterPro" id="IPR005144">
    <property type="entry name" value="ATP-cone_dom"/>
</dbReference>
<comment type="cofactor">
    <cofactor evidence="1">
        <name>adenosylcob(III)alamin</name>
        <dbReference type="ChEBI" id="CHEBI:18408"/>
    </cofactor>
</comment>
<dbReference type="PROSITE" id="PS51161">
    <property type="entry name" value="ATP_CONE"/>
    <property type="match status" value="1"/>
</dbReference>
<dbReference type="GO" id="GO:0004748">
    <property type="term" value="F:ribonucleoside-diphosphate reductase activity, thioredoxin disulfide as acceptor"/>
    <property type="evidence" value="ECO:0007669"/>
    <property type="project" value="TreeGrafter"/>
</dbReference>
<keyword evidence="6" id="KW-0170">Cobalt</keyword>
<dbReference type="InterPro" id="IPR006141">
    <property type="entry name" value="Intein_N"/>
</dbReference>
<dbReference type="InterPro" id="IPR036844">
    <property type="entry name" value="Hint_dom_sf"/>
</dbReference>
<evidence type="ECO:0000313" key="8">
    <source>
        <dbReference type="EMBL" id="KKN38994.1"/>
    </source>
</evidence>
<accession>A0A0F9Q920</accession>
<reference evidence="8" key="1">
    <citation type="journal article" date="2015" name="Nature">
        <title>Complex archaea that bridge the gap between prokaryotes and eukaryotes.</title>
        <authorList>
            <person name="Spang A."/>
            <person name="Saw J.H."/>
            <person name="Jorgensen S.L."/>
            <person name="Zaremba-Niedzwiedzka K."/>
            <person name="Martijn J."/>
            <person name="Lind A.E."/>
            <person name="van Eijk R."/>
            <person name="Schleper C."/>
            <person name="Guy L."/>
            <person name="Ettema T.J."/>
        </authorList>
    </citation>
    <scope>NUCLEOTIDE SEQUENCE</scope>
</reference>
<dbReference type="SUPFAM" id="SSF51294">
    <property type="entry name" value="Hedgehog/intein (Hint) domain"/>
    <property type="match status" value="1"/>
</dbReference>
<dbReference type="Gene3D" id="3.20.70.20">
    <property type="match status" value="2"/>
</dbReference>
<dbReference type="EMBL" id="LAZR01001789">
    <property type="protein sequence ID" value="KKN38994.1"/>
    <property type="molecule type" value="Genomic_DNA"/>
</dbReference>
<sequence length="1040" mass="117138">MGTTTEKKLRLRVRKRDGTIRNWDERRVVRAMMGAFNEVDPTKVPDVTPMVQLVMRNLEPSTGGIVEIEDIQDRVEHALIFFGHLDVAKAFIIFRDKRAELRKSRQKPDQDALSDYIHLAKYGRWVKKLGRRETYQETVSRVEKMHLDRYCHDRNDDLRPMIVNAFDRVREKKVLPSMRSMQFAGAAVEQHHARMYNCLAKSTAFITDEGVRTFEDFQDGDNVTVLTHKGKLRPATVRNFGSDRLYRVEFARGRSRKTVMATQDHRWILASGRETTALQVGDRVEVGPDVHFGWEELDAEERMDWCAGFAFGDGSFRKESGGNFIRLCGRKSDYGPRFESCEFQVDYYYIEDDAMVRLKGTFPKTLPDRPSRGFVLGYLEADGSWDSLGRPYEIQATGEKTVSWLRRWLPVFGYYILHEEDFTNSDTNYGKRSGLTIRFGIMRPSKNPVYIGWTVKSFEEEHTDDTWCLEVEEDHSFVLPSGIVTGNCSFSHVDRPEVFAEALYLLLAGSGVGFSVQWHHVERLLPIKWIDKTNVQHHVVKDSIEGWADALRAIVGGMMLGRHVEFAYHEIRPEGAILRTSGGRAPGHLPLKTCLERIRGLLYSAQGRKLRPIECHDIMCHLAEAVLAGGIRRSSLISLFSADDTEMLYAKTAGTFNPGKGVNGQRTMANNSAVLDKNEDERTLKKKFSRIVRLAQDGWGEPGFFFTHDLDYGTNPCGEIGLHPKTRDGVSGFAFCNLCEVNMARIRTREEFVACARAASLIGTLQAGYTEFRYLSKASHEIATTDALLGIGLTGMADNPDLAMNGYAQQEAANAATMTNETVAAMIGIPTAQRVTCVKPSGTASLELGGVGSGIHPHHARRYLRRVTANPLEPVARLFREVNPHMVEVKPNGDWALVFPTQAPDGSDTVKEMCALEFLECVLGTYDSWIVPGTVGQRSPGLTHNVSATVTVRDEELQGVIDKVWENRDRIAAMSFAPITIDKKFPFAPREAIETEADEERWATLIRHYRPVDYSLMREEPGSVNRPGLEPACVGESCEI</sequence>
<protein>
    <recommendedName>
        <fullName evidence="7">ATP-cone domain-containing protein</fullName>
    </recommendedName>
</protein>
<comment type="caution">
    <text evidence="8">The sequence shown here is derived from an EMBL/GenBank/DDBJ whole genome shotgun (WGS) entry which is preliminary data.</text>
</comment>